<dbReference type="Proteomes" id="UP000828390">
    <property type="component" value="Unassembled WGS sequence"/>
</dbReference>
<dbReference type="Pfam" id="PF12813">
    <property type="entry name" value="XPG_I_2"/>
    <property type="match status" value="1"/>
</dbReference>
<proteinExistence type="inferred from homology"/>
<dbReference type="PANTHER" id="PTHR15665">
    <property type="entry name" value="ASTEROID PROTEIN"/>
    <property type="match status" value="1"/>
</dbReference>
<evidence type="ECO:0000313" key="3">
    <source>
        <dbReference type="EMBL" id="KAH3778410.1"/>
    </source>
</evidence>
<dbReference type="PANTHER" id="PTHR15665:SF1">
    <property type="entry name" value="PROTEIN ASTEROID HOMOLOG 1"/>
    <property type="match status" value="1"/>
</dbReference>
<evidence type="ECO:0000256" key="1">
    <source>
        <dbReference type="ARBA" id="ARBA00007398"/>
    </source>
</evidence>
<dbReference type="Gene3D" id="3.40.50.1010">
    <property type="entry name" value="5'-nuclease"/>
    <property type="match status" value="1"/>
</dbReference>
<dbReference type="AlphaFoldDB" id="A0A9D4EHX6"/>
<reference evidence="3" key="1">
    <citation type="journal article" date="2019" name="bioRxiv">
        <title>The Genome of the Zebra Mussel, Dreissena polymorpha: A Resource for Invasive Species Research.</title>
        <authorList>
            <person name="McCartney M.A."/>
            <person name="Auch B."/>
            <person name="Kono T."/>
            <person name="Mallez S."/>
            <person name="Zhang Y."/>
            <person name="Obille A."/>
            <person name="Becker A."/>
            <person name="Abrahante J.E."/>
            <person name="Garbe J."/>
            <person name="Badalamenti J.P."/>
            <person name="Herman A."/>
            <person name="Mangelson H."/>
            <person name="Liachko I."/>
            <person name="Sullivan S."/>
            <person name="Sone E.D."/>
            <person name="Koren S."/>
            <person name="Silverstein K.A.T."/>
            <person name="Beckman K.B."/>
            <person name="Gohl D.M."/>
        </authorList>
    </citation>
    <scope>NUCLEOTIDE SEQUENCE</scope>
    <source>
        <strain evidence="3">Duluth1</strain>
        <tissue evidence="3">Whole animal</tissue>
    </source>
</reference>
<dbReference type="InterPro" id="IPR026832">
    <property type="entry name" value="Asteroid"/>
</dbReference>
<evidence type="ECO:0000313" key="4">
    <source>
        <dbReference type="Proteomes" id="UP000828390"/>
    </source>
</evidence>
<evidence type="ECO:0000259" key="2">
    <source>
        <dbReference type="Pfam" id="PF12813"/>
    </source>
</evidence>
<protein>
    <recommendedName>
        <fullName evidence="2">Asteroid domain-containing protein</fullName>
    </recommendedName>
</protein>
<gene>
    <name evidence="3" type="ORF">DPMN_179868</name>
</gene>
<dbReference type="InterPro" id="IPR029060">
    <property type="entry name" value="PIN-like_dom_sf"/>
</dbReference>
<dbReference type="EMBL" id="JAIWYP010000009">
    <property type="protein sequence ID" value="KAH3778410.1"/>
    <property type="molecule type" value="Genomic_DNA"/>
</dbReference>
<name>A0A9D4EHX6_DREPO</name>
<dbReference type="InterPro" id="IPR039436">
    <property type="entry name" value="Asteroid_dom"/>
</dbReference>
<reference evidence="3" key="2">
    <citation type="submission" date="2020-11" db="EMBL/GenBank/DDBJ databases">
        <authorList>
            <person name="McCartney M.A."/>
            <person name="Auch B."/>
            <person name="Kono T."/>
            <person name="Mallez S."/>
            <person name="Becker A."/>
            <person name="Gohl D.M."/>
            <person name="Silverstein K.A.T."/>
            <person name="Koren S."/>
            <person name="Bechman K.B."/>
            <person name="Herman A."/>
            <person name="Abrahante J.E."/>
            <person name="Garbe J."/>
        </authorList>
    </citation>
    <scope>NUCLEOTIDE SEQUENCE</scope>
    <source>
        <strain evidence="3">Duluth1</strain>
        <tissue evidence="3">Whole animal</tissue>
    </source>
</reference>
<keyword evidence="4" id="KW-1185">Reference proteome</keyword>
<sequence length="770" mass="88050">MGVRGLATLVDDNKHILLSDHKLHDTRVIIDGSNLYHFLYYHYKVQVQYGGDYDHYAVKCKKFFKTLKKCNIEAYVVFDGGYDPDDRKLATVLDRMVNRRQKVGQICARGRGCILPLLAYETFCHVLRELDIPHVSCKYEADNEIAVLAHRWKCPVLSNDSDFFVYSMDGGFVPLDYMNLTLCVYNKQTEEASILEKSHQLVDEECLYIPVKYYHYEMFVKHFRKDDRHVILPLFATLTGNDYVDTSALANFYSSIHVPKNPSKKGFRFNAQTHMLAVLYWLDNIESAEKAIQMVLEHIASHKRDSVKEMLTKSFDGYCCIEKFTDFEIDQFLTCRKNVSDSDHRSTEVRDSGACIVPEMVDFSGCRVPDWFTEKLRRCEVTGLFLQNVTVNHRVILNCQIEVIREKSAFACSRELRSIVYGIVMKTSKMVTCESKTTNKDLRTNCIEEYDREFTNTKKYYVEPVFSVVYGGIEKALPSLEEVPTSRIEECKAILMAALKVGPDFGIIKNNSTQFILGVLSYWVRNAEPKVTESHLSSVILGMIMIHIRALKWLNNGHHMGGEPVVPELLADVVEAVQGSSEQAVDKFMKHLEKHMSKSEQSSKHLHDVRLIHGLSQLQSCLVDALYLNQVLLLPVSVPSPGALLNCSFVCNMVRDLESRRKPDCYLEEMLTKNSPLHSLFALWKGAVVTCCKSKVNDIHQFSFDVKIAECVQSKKKGKKCKKAKKEKTRMDDGDVEMHTSEDTLFKKDVSDVLVNCDVNNKFAMLDIIS</sequence>
<comment type="similarity">
    <text evidence="1">Belongs to the asteroid family.</text>
</comment>
<dbReference type="OrthoDB" id="25987at2759"/>
<accession>A0A9D4EHX6</accession>
<dbReference type="SUPFAM" id="SSF88723">
    <property type="entry name" value="PIN domain-like"/>
    <property type="match status" value="1"/>
</dbReference>
<feature type="domain" description="Asteroid" evidence="2">
    <location>
        <begin position="137"/>
        <end position="196"/>
    </location>
</feature>
<comment type="caution">
    <text evidence="3">The sequence shown here is derived from an EMBL/GenBank/DDBJ whole genome shotgun (WGS) entry which is preliminary data.</text>
</comment>
<organism evidence="3 4">
    <name type="scientific">Dreissena polymorpha</name>
    <name type="common">Zebra mussel</name>
    <name type="synonym">Mytilus polymorpha</name>
    <dbReference type="NCBI Taxonomy" id="45954"/>
    <lineage>
        <taxon>Eukaryota</taxon>
        <taxon>Metazoa</taxon>
        <taxon>Spiralia</taxon>
        <taxon>Lophotrochozoa</taxon>
        <taxon>Mollusca</taxon>
        <taxon>Bivalvia</taxon>
        <taxon>Autobranchia</taxon>
        <taxon>Heteroconchia</taxon>
        <taxon>Euheterodonta</taxon>
        <taxon>Imparidentia</taxon>
        <taxon>Neoheterodontei</taxon>
        <taxon>Myida</taxon>
        <taxon>Dreissenoidea</taxon>
        <taxon>Dreissenidae</taxon>
        <taxon>Dreissena</taxon>
    </lineage>
</organism>